<dbReference type="InterPro" id="IPR000887">
    <property type="entry name" value="Aldlse_KDPG_KHG"/>
</dbReference>
<evidence type="ECO:0000313" key="6">
    <source>
        <dbReference type="EMBL" id="UOQ48392.1"/>
    </source>
</evidence>
<evidence type="ECO:0000256" key="4">
    <source>
        <dbReference type="ARBA" id="ARBA00023239"/>
    </source>
</evidence>
<evidence type="ECO:0000313" key="7">
    <source>
        <dbReference type="Proteomes" id="UP000831782"/>
    </source>
</evidence>
<accession>A0ABY4EX11</accession>
<dbReference type="Proteomes" id="UP000831782">
    <property type="component" value="Chromosome"/>
</dbReference>
<dbReference type="CDD" id="cd00452">
    <property type="entry name" value="KDPG_aldolase"/>
    <property type="match status" value="1"/>
</dbReference>
<dbReference type="Gene3D" id="3.20.20.70">
    <property type="entry name" value="Aldolase class I"/>
    <property type="match status" value="1"/>
</dbReference>
<keyword evidence="7" id="KW-1185">Reference proteome</keyword>
<dbReference type="PANTHER" id="PTHR30246">
    <property type="entry name" value="2-KETO-3-DEOXY-6-PHOSPHOGLUCONATE ALDOLASE"/>
    <property type="match status" value="1"/>
</dbReference>
<name>A0ABY4EX11_9BACI</name>
<evidence type="ECO:0000256" key="2">
    <source>
        <dbReference type="ARBA" id="ARBA00006906"/>
    </source>
</evidence>
<reference evidence="6 7" key="1">
    <citation type="submission" date="2022-04" db="EMBL/GenBank/DDBJ databases">
        <title>Gracilibacillus sp. isolated from saltern.</title>
        <authorList>
            <person name="Won M."/>
            <person name="Lee C.-M."/>
            <person name="Woen H.-Y."/>
            <person name="Kwon S.-W."/>
        </authorList>
    </citation>
    <scope>NUCLEOTIDE SEQUENCE [LARGE SCALE GENOMIC DNA]</scope>
    <source>
        <strain evidence="6 7">SSWR10-1</strain>
    </source>
</reference>
<proteinExistence type="inferred from homology"/>
<keyword evidence="5" id="KW-0119">Carbohydrate metabolism</keyword>
<dbReference type="PANTHER" id="PTHR30246:SF1">
    <property type="entry name" value="2-DEHYDRO-3-DEOXY-6-PHOSPHOGALACTONATE ALDOLASE-RELATED"/>
    <property type="match status" value="1"/>
</dbReference>
<organism evidence="6 7">
    <name type="scientific">Gracilibacillus caseinilyticus</name>
    <dbReference type="NCBI Taxonomy" id="2932256"/>
    <lineage>
        <taxon>Bacteria</taxon>
        <taxon>Bacillati</taxon>
        <taxon>Bacillota</taxon>
        <taxon>Bacilli</taxon>
        <taxon>Bacillales</taxon>
        <taxon>Bacillaceae</taxon>
        <taxon>Gracilibacillus</taxon>
    </lineage>
</organism>
<dbReference type="NCBIfam" id="TIGR01182">
    <property type="entry name" value="eda"/>
    <property type="match status" value="1"/>
</dbReference>
<comment type="pathway">
    <text evidence="1">Carbohydrate acid metabolism.</text>
</comment>
<evidence type="ECO:0000256" key="3">
    <source>
        <dbReference type="ARBA" id="ARBA00011233"/>
    </source>
</evidence>
<evidence type="ECO:0000256" key="5">
    <source>
        <dbReference type="ARBA" id="ARBA00023277"/>
    </source>
</evidence>
<dbReference type="SUPFAM" id="SSF51569">
    <property type="entry name" value="Aldolase"/>
    <property type="match status" value="1"/>
</dbReference>
<gene>
    <name evidence="6" type="ORF">MUN88_20545</name>
</gene>
<comment type="similarity">
    <text evidence="2">Belongs to the KHG/KDPG aldolase family.</text>
</comment>
<evidence type="ECO:0000256" key="1">
    <source>
        <dbReference type="ARBA" id="ARBA00004761"/>
    </source>
</evidence>
<protein>
    <submittedName>
        <fullName evidence="6">Bifunctional 4-hydroxy-2-oxoglutarate aldolase/2-dehydro-3-deoxy-phosphogluconate aldolase</fullName>
    </submittedName>
</protein>
<dbReference type="Pfam" id="PF01081">
    <property type="entry name" value="Aldolase"/>
    <property type="match status" value="1"/>
</dbReference>
<sequence length="225" mass="23847">MHGLQRMTDTGVIAVMRNMTPKTIIPVAQALYDGGVTILEITVETPKVLTLIEQVKDKFGDDVIVGAGTVLDAETARAALMAGASFIFSPTVRKETIEMTKRYGAVSVAGAFTPTEILTAYENGADMIKVFPASVLGPRFFKDLKGPLPHIPVIPTGGIDLQNAGEYIKAGAVAIGAGSTLVKGTTELSEAYLTDISSKANQFINKVKNARKIAGNTSSSLKRYV</sequence>
<dbReference type="EMBL" id="CP095072">
    <property type="protein sequence ID" value="UOQ48392.1"/>
    <property type="molecule type" value="Genomic_DNA"/>
</dbReference>
<keyword evidence="4" id="KW-0456">Lyase</keyword>
<comment type="subunit">
    <text evidence="3">Homotrimer.</text>
</comment>
<dbReference type="InterPro" id="IPR013785">
    <property type="entry name" value="Aldolase_TIM"/>
</dbReference>